<dbReference type="EMBL" id="ML213503">
    <property type="protein sequence ID" value="TFK56718.1"/>
    <property type="molecule type" value="Genomic_DNA"/>
</dbReference>
<organism evidence="2 3">
    <name type="scientific">Heliocybe sulcata</name>
    <dbReference type="NCBI Taxonomy" id="5364"/>
    <lineage>
        <taxon>Eukaryota</taxon>
        <taxon>Fungi</taxon>
        <taxon>Dikarya</taxon>
        <taxon>Basidiomycota</taxon>
        <taxon>Agaricomycotina</taxon>
        <taxon>Agaricomycetes</taxon>
        <taxon>Gloeophyllales</taxon>
        <taxon>Gloeophyllaceae</taxon>
        <taxon>Heliocybe</taxon>
    </lineage>
</organism>
<protein>
    <submittedName>
        <fullName evidence="2">Uncharacterized protein</fullName>
    </submittedName>
</protein>
<gene>
    <name evidence="2" type="ORF">OE88DRAFT_1650149</name>
</gene>
<feature type="region of interest" description="Disordered" evidence="1">
    <location>
        <begin position="122"/>
        <end position="159"/>
    </location>
</feature>
<evidence type="ECO:0000313" key="2">
    <source>
        <dbReference type="EMBL" id="TFK56718.1"/>
    </source>
</evidence>
<dbReference type="Proteomes" id="UP000305948">
    <property type="component" value="Unassembled WGS sequence"/>
</dbReference>
<feature type="compositionally biased region" description="Low complexity" evidence="1">
    <location>
        <begin position="286"/>
        <end position="299"/>
    </location>
</feature>
<feature type="region of interest" description="Disordered" evidence="1">
    <location>
        <begin position="272"/>
        <end position="299"/>
    </location>
</feature>
<dbReference type="OrthoDB" id="3269398at2759"/>
<proteinExistence type="predicted"/>
<feature type="region of interest" description="Disordered" evidence="1">
    <location>
        <begin position="586"/>
        <end position="669"/>
    </location>
</feature>
<feature type="compositionally biased region" description="Polar residues" evidence="1">
    <location>
        <begin position="204"/>
        <end position="218"/>
    </location>
</feature>
<accession>A0A5C3NKQ4</accession>
<feature type="region of interest" description="Disordered" evidence="1">
    <location>
        <begin position="54"/>
        <end position="77"/>
    </location>
</feature>
<feature type="compositionally biased region" description="Polar residues" evidence="1">
    <location>
        <begin position="635"/>
        <end position="644"/>
    </location>
</feature>
<evidence type="ECO:0000256" key="1">
    <source>
        <dbReference type="SAM" id="MobiDB-lite"/>
    </source>
</evidence>
<keyword evidence="3" id="KW-1185">Reference proteome</keyword>
<feature type="compositionally biased region" description="Basic and acidic residues" evidence="1">
    <location>
        <begin position="122"/>
        <end position="148"/>
    </location>
</feature>
<feature type="region of interest" description="Disordered" evidence="1">
    <location>
        <begin position="177"/>
        <end position="218"/>
    </location>
</feature>
<reference evidence="2 3" key="1">
    <citation type="journal article" date="2019" name="Nat. Ecol. Evol.">
        <title>Megaphylogeny resolves global patterns of mushroom evolution.</title>
        <authorList>
            <person name="Varga T."/>
            <person name="Krizsan K."/>
            <person name="Foldi C."/>
            <person name="Dima B."/>
            <person name="Sanchez-Garcia M."/>
            <person name="Sanchez-Ramirez S."/>
            <person name="Szollosi G.J."/>
            <person name="Szarkandi J.G."/>
            <person name="Papp V."/>
            <person name="Albert L."/>
            <person name="Andreopoulos W."/>
            <person name="Angelini C."/>
            <person name="Antonin V."/>
            <person name="Barry K.W."/>
            <person name="Bougher N.L."/>
            <person name="Buchanan P."/>
            <person name="Buyck B."/>
            <person name="Bense V."/>
            <person name="Catcheside P."/>
            <person name="Chovatia M."/>
            <person name="Cooper J."/>
            <person name="Damon W."/>
            <person name="Desjardin D."/>
            <person name="Finy P."/>
            <person name="Geml J."/>
            <person name="Haridas S."/>
            <person name="Hughes K."/>
            <person name="Justo A."/>
            <person name="Karasinski D."/>
            <person name="Kautmanova I."/>
            <person name="Kiss B."/>
            <person name="Kocsube S."/>
            <person name="Kotiranta H."/>
            <person name="LaButti K.M."/>
            <person name="Lechner B.E."/>
            <person name="Liimatainen K."/>
            <person name="Lipzen A."/>
            <person name="Lukacs Z."/>
            <person name="Mihaltcheva S."/>
            <person name="Morgado L.N."/>
            <person name="Niskanen T."/>
            <person name="Noordeloos M.E."/>
            <person name="Ohm R.A."/>
            <person name="Ortiz-Santana B."/>
            <person name="Ovrebo C."/>
            <person name="Racz N."/>
            <person name="Riley R."/>
            <person name="Savchenko A."/>
            <person name="Shiryaev A."/>
            <person name="Soop K."/>
            <person name="Spirin V."/>
            <person name="Szebenyi C."/>
            <person name="Tomsovsky M."/>
            <person name="Tulloss R.E."/>
            <person name="Uehling J."/>
            <person name="Grigoriev I.V."/>
            <person name="Vagvolgyi C."/>
            <person name="Papp T."/>
            <person name="Martin F.M."/>
            <person name="Miettinen O."/>
            <person name="Hibbett D.S."/>
            <person name="Nagy L.G."/>
        </authorList>
    </citation>
    <scope>NUCLEOTIDE SEQUENCE [LARGE SCALE GENOMIC DNA]</scope>
    <source>
        <strain evidence="2 3">OMC1185</strain>
    </source>
</reference>
<name>A0A5C3NKQ4_9AGAM</name>
<sequence length="669" mass="72021">MALPLSLSQCCFDYLDTPSSPTSSRSPISADWTFEDIPIYVQLAPDNSQQSLKSVLLSGDGDDGFPPSPSAHSAMSAGTFGPGMDVMVVPAPSSGDLLQADELLKSFDVLPSLGLGFEHDLDGLKPSKLDDRHLEGDGPDCHPRHDGSESLARGESLSRKRGAPALRICTSLPAQASPSTSAYGHSLPLSAPPSVLPDDRSDQSIHTGHIDSQSSLSTVLFAPPSPGLPTWDSRSLSPTDSDFGYKKRMRKYAKDANAGNLLHGLLSRKSAESLRSPHWRTQATPSMSSRGLTSSASSASSLQADASSCPSSPSYSASLRSSHSASSYESCSTCSSASSVGPGALSQELPQALKDIIIDMWIDQEGFRAVRPAFRLMGYSSVPAPSTGLGSDQRESNLIRADFLPVKRQIFTFHHAALDGPPIIRRMTINGDESRDYISRQASLIIRTNGVYVVRGSESCRPNKRHKGCSDPTLDWLFEYFVEDRRAETTGRIISGEKTFTPLRFSCSPGLLQRSSGHKISVMQVLRKNMAQKLIAEKLPPPRVPQPRPVVENATAKDEELAQQEGMPASQYELNEELARNVGSRLRSDGPERLRSASVGAADNVDPGGKRLSLPVNSLQDPRRVISEPIRPPSELNNLLSTASEEGFSGLTVPPRRPGRVATRASRSG</sequence>
<feature type="compositionally biased region" description="Basic and acidic residues" evidence="1">
    <location>
        <begin position="586"/>
        <end position="595"/>
    </location>
</feature>
<dbReference type="AlphaFoldDB" id="A0A5C3NKQ4"/>
<evidence type="ECO:0000313" key="3">
    <source>
        <dbReference type="Proteomes" id="UP000305948"/>
    </source>
</evidence>